<name>A0ABR2KQ91_9EUKA</name>
<feature type="compositionally biased region" description="Basic and acidic residues" evidence="1">
    <location>
        <begin position="962"/>
        <end position="977"/>
    </location>
</feature>
<comment type="caution">
    <text evidence="2">The sequence shown here is derived from an EMBL/GenBank/DDBJ whole genome shotgun (WGS) entry which is preliminary data.</text>
</comment>
<feature type="compositionally biased region" description="Basic and acidic residues" evidence="1">
    <location>
        <begin position="1098"/>
        <end position="1112"/>
    </location>
</feature>
<feature type="region of interest" description="Disordered" evidence="1">
    <location>
        <begin position="946"/>
        <end position="1005"/>
    </location>
</feature>
<feature type="region of interest" description="Disordered" evidence="1">
    <location>
        <begin position="1563"/>
        <end position="1675"/>
    </location>
</feature>
<feature type="compositionally biased region" description="Basic and acidic residues" evidence="1">
    <location>
        <begin position="989"/>
        <end position="1005"/>
    </location>
</feature>
<feature type="compositionally biased region" description="Polar residues" evidence="1">
    <location>
        <begin position="1488"/>
        <end position="1498"/>
    </location>
</feature>
<protein>
    <submittedName>
        <fullName evidence="2">Uncharacterized protein</fullName>
    </submittedName>
</protein>
<feature type="compositionally biased region" description="Basic residues" evidence="1">
    <location>
        <begin position="1647"/>
        <end position="1659"/>
    </location>
</feature>
<dbReference type="PANTHER" id="PTHR45532">
    <property type="entry name" value="WD REPEAT-CONTAINING PROTEIN 97"/>
    <property type="match status" value="1"/>
</dbReference>
<dbReference type="Proteomes" id="UP001470230">
    <property type="component" value="Unassembled WGS sequence"/>
</dbReference>
<feature type="region of interest" description="Disordered" evidence="1">
    <location>
        <begin position="1387"/>
        <end position="1419"/>
    </location>
</feature>
<feature type="compositionally biased region" description="Basic residues" evidence="1">
    <location>
        <begin position="949"/>
        <end position="961"/>
    </location>
</feature>
<accession>A0ABR2KQ91</accession>
<dbReference type="SUPFAM" id="SSF50969">
    <property type="entry name" value="YVTN repeat-like/Quinoprotein amine dehydrogenase"/>
    <property type="match status" value="1"/>
</dbReference>
<proteinExistence type="predicted"/>
<feature type="compositionally biased region" description="Basic residues" evidence="1">
    <location>
        <begin position="1045"/>
        <end position="1059"/>
    </location>
</feature>
<evidence type="ECO:0000256" key="1">
    <source>
        <dbReference type="SAM" id="MobiDB-lite"/>
    </source>
</evidence>
<reference evidence="2 3" key="1">
    <citation type="submission" date="2024-04" db="EMBL/GenBank/DDBJ databases">
        <title>Tritrichomonas musculus Genome.</title>
        <authorList>
            <person name="Alves-Ferreira E."/>
            <person name="Grigg M."/>
            <person name="Lorenzi H."/>
            <person name="Galac M."/>
        </authorList>
    </citation>
    <scope>NUCLEOTIDE SEQUENCE [LARGE SCALE GENOMIC DNA]</scope>
    <source>
        <strain evidence="2 3">EAF2021</strain>
    </source>
</reference>
<feature type="compositionally biased region" description="Acidic residues" evidence="1">
    <location>
        <begin position="1069"/>
        <end position="1079"/>
    </location>
</feature>
<evidence type="ECO:0000313" key="3">
    <source>
        <dbReference type="Proteomes" id="UP001470230"/>
    </source>
</evidence>
<feature type="compositionally biased region" description="Basic and acidic residues" evidence="1">
    <location>
        <begin position="1023"/>
        <end position="1032"/>
    </location>
</feature>
<feature type="compositionally biased region" description="Basic and acidic residues" evidence="1">
    <location>
        <begin position="1569"/>
        <end position="1580"/>
    </location>
</feature>
<feature type="compositionally biased region" description="Basic residues" evidence="1">
    <location>
        <begin position="1591"/>
        <end position="1611"/>
    </location>
</feature>
<organism evidence="2 3">
    <name type="scientific">Tritrichomonas musculus</name>
    <dbReference type="NCBI Taxonomy" id="1915356"/>
    <lineage>
        <taxon>Eukaryota</taxon>
        <taxon>Metamonada</taxon>
        <taxon>Parabasalia</taxon>
        <taxon>Tritrichomonadida</taxon>
        <taxon>Tritrichomonadidae</taxon>
        <taxon>Tritrichomonas</taxon>
    </lineage>
</organism>
<feature type="region of interest" description="Disordered" evidence="1">
    <location>
        <begin position="1482"/>
        <end position="1508"/>
    </location>
</feature>
<feature type="compositionally biased region" description="Acidic residues" evidence="1">
    <location>
        <begin position="1195"/>
        <end position="1204"/>
    </location>
</feature>
<dbReference type="InterPro" id="IPR011044">
    <property type="entry name" value="Quino_amine_DH_bsu"/>
</dbReference>
<gene>
    <name evidence="2" type="ORF">M9Y10_030253</name>
</gene>
<feature type="compositionally biased region" description="Basic and acidic residues" evidence="1">
    <location>
        <begin position="1405"/>
        <end position="1418"/>
    </location>
</feature>
<dbReference type="SUPFAM" id="SSF50978">
    <property type="entry name" value="WD40 repeat-like"/>
    <property type="match status" value="1"/>
</dbReference>
<dbReference type="EMBL" id="JAPFFF010000004">
    <property type="protein sequence ID" value="KAK8892998.1"/>
    <property type="molecule type" value="Genomic_DNA"/>
</dbReference>
<sequence length="1691" mass="193621">MNDIVSLKFGIFNDFTIPFKFGSINSVFPINYRECLCSTTKNLYKIEKNEIKMTNNKINLAVSLLIPDTDILVGVSTRTNKIFVYQTTNLSQPIISNYPTNHLGVYHIYYSPKSSSLILVGYGIKVYYLKLKYDGNRHSIFPPDVKIKFRSKFCDDYSPNLLLPAPFDSDHEYIFLPAKEGICPYDLDGNKKDPVTKFPASIATVYFYNEFSKRIFTFDHDHGLIKWTPSGQIDQRFPSAGTSIVAMFLIDNENIVCYNSSKQVFLFNFVTCRTFFCYNLERKPTRLILIKTCNRPHLIVCQGATLIGLRIEIPWNVWSHPLLDCSLVGRCDQIGEAGRIFVQIKGNIIDLYSPSKGKLLTSATQKKAVSAVSFLYDRGIVQYSKKSYSKYELVNIQINPLENSTIYTDTDIINENKTDLLSTRANSVVNNKYDILSTRTNSVINEKSEVLSTRANSIINDKTEILSTRANSIINDKTEILSTRANSIINDKTEVLNTRANSFLNDSSEFLITRVDAVDYNENSESFNVNAKNKSEEKSFVHPKLKDSHRDILYFVFEDGTVSGFFTGVSPCEEILNLSLKANFLCVVFYDGRWCYAALSKGGILSIYDYVTFSLLMQTSIGYLDVIKLFYDILSQSLVIVNGKTTMIYDLQNKRISDQLDIEGSDVVSLFGDFVKFGYKTGHITTVYIEKGHFKTDSIIDKRSHSNEVTGFSFSPEFWISSSLDCNLLAWNYHEEKIFQIMLPLPLKACCIINGRRDILVATDSEVMKVGGDNFFLSFDDEISEIDNYDKLCDYLEMPHYLTIADMMRKTKSKLASSKKKPKSKNNDSILVSDINISNKANLNSSPIIEKFNVLFKTPQKVHTTTDNEKILQSMMELNGIKSPVVPKFKIQSFDDKKTEKKEEKDTSQEKVQKIVNEEVKSNSPKKFKKAVSGKDFLKSEIEKEKKFQMKPKKPKRKKKNSNKENIQKVDAEETKPAKNSLDLLSQMDRSKSDKLTKKADIQKKESTIDIAALAKLFQKVEDENENQHEYEYVSDSETESDSGKKKKKKSAKAKKEKSKKLLEKETMNEYESESENETENVHEKTKKSAKTKKEKSKKLPEKVNLSDDKKTVKSKTKSGANKAKPETPKKSIAKSKIKPYSSSLLLNEKEPVSHENSLLQSRGIQRNSIDENDDNNRQLSGSSHSSSKRKVDLTDIEEEEEAKNEESLENNKNDVFYVKEEEEDNGINEPIEENRNSNDTDEIKEEEEAVNEAENESCFDKEAAATASDTKSEISPKKNSNVNSIKKSKESSYRPSGQIKVQLKKTEEVKEVKKRASTPDPQLPSRSKIRTNQEQKIRRSFSCRPRRTKNGLSFEYDLDNIDEIPANIWIDENALFEKYSIRRTQKEGRKRKPSPLELSNGVFFEDRPNSNSKEKTVKVPQKTNSNFFRRKNISSKRAQENDLDNESEIDKTVNRLALRQYQLHQIQKCFEYNLADDEFNGHENDRNQTNNHSQIFDNNNNNNKASQNFQYFTSSSHSQNLNEDKNRSIKVYGSKINEDNNININNNKNDDISKQLSFEISTSPQNIKDNEVEDQKEVINEPSLQNSPKSPRRFSKPFSKKNKDKVHRNFSRNLPNNGQEVDQLEQAFLRKIPNFEMKKSTNGNNGKKRPSSSRRISKPKLYLNPVYPPNRSRGIEGAVVKSSFSNINYY</sequence>
<feature type="compositionally biased region" description="Polar residues" evidence="1">
    <location>
        <begin position="1155"/>
        <end position="1168"/>
    </location>
</feature>
<dbReference type="InterPro" id="IPR036322">
    <property type="entry name" value="WD40_repeat_dom_sf"/>
</dbReference>
<keyword evidence="3" id="KW-1185">Reference proteome</keyword>
<feature type="region of interest" description="Disordered" evidence="1">
    <location>
        <begin position="1023"/>
        <end position="1339"/>
    </location>
</feature>
<feature type="compositionally biased region" description="Basic residues" evidence="1">
    <location>
        <begin position="1085"/>
        <end position="1097"/>
    </location>
</feature>
<feature type="compositionally biased region" description="Acidic residues" evidence="1">
    <location>
        <begin position="1240"/>
        <end position="1258"/>
    </location>
</feature>
<dbReference type="PANTHER" id="PTHR45532:SF1">
    <property type="entry name" value="WD REPEAT-CONTAINING PROTEIN 97"/>
    <property type="match status" value="1"/>
</dbReference>
<evidence type="ECO:0000313" key="2">
    <source>
        <dbReference type="EMBL" id="KAK8892998.1"/>
    </source>
</evidence>
<feature type="compositionally biased region" description="Polar residues" evidence="1">
    <location>
        <begin position="1612"/>
        <end position="1621"/>
    </location>
</feature>